<reference evidence="1" key="3">
    <citation type="submission" date="2025-09" db="UniProtKB">
        <authorList>
            <consortium name="Ensembl"/>
        </authorList>
    </citation>
    <scope>IDENTIFICATION</scope>
</reference>
<proteinExistence type="predicted"/>
<dbReference type="InParanoid" id="A0A803T5M3"/>
<evidence type="ECO:0000313" key="1">
    <source>
        <dbReference type="Ensembl" id="ENSACAP00000030513.1"/>
    </source>
</evidence>
<protein>
    <submittedName>
        <fullName evidence="1">Uncharacterized protein</fullName>
    </submittedName>
</protein>
<accession>A0A803T5M3</accession>
<organism evidence="1 2">
    <name type="scientific">Anolis carolinensis</name>
    <name type="common">Green anole</name>
    <name type="synonym">American chameleon</name>
    <dbReference type="NCBI Taxonomy" id="28377"/>
    <lineage>
        <taxon>Eukaryota</taxon>
        <taxon>Metazoa</taxon>
        <taxon>Chordata</taxon>
        <taxon>Craniata</taxon>
        <taxon>Vertebrata</taxon>
        <taxon>Euteleostomi</taxon>
        <taxon>Lepidosauria</taxon>
        <taxon>Squamata</taxon>
        <taxon>Bifurcata</taxon>
        <taxon>Unidentata</taxon>
        <taxon>Episquamata</taxon>
        <taxon>Toxicofera</taxon>
        <taxon>Iguania</taxon>
        <taxon>Dactyloidae</taxon>
        <taxon>Anolis</taxon>
    </lineage>
</organism>
<reference evidence="1" key="1">
    <citation type="submission" date="2009-12" db="EMBL/GenBank/DDBJ databases">
        <title>The Genome Sequence of Anolis carolinensis (Green Anole Lizard).</title>
        <authorList>
            <consortium name="The Genome Sequencing Platform"/>
            <person name="Di Palma F."/>
            <person name="Alfoldi J."/>
            <person name="Heiman D."/>
            <person name="Young S."/>
            <person name="Grabherr M."/>
            <person name="Johnson J."/>
            <person name="Lander E.S."/>
            <person name="Lindblad-Toh K."/>
        </authorList>
    </citation>
    <scope>NUCLEOTIDE SEQUENCE [LARGE SCALE GENOMIC DNA]</scope>
    <source>
        <strain evidence="1">JBL SC #1</strain>
    </source>
</reference>
<dbReference type="Proteomes" id="UP000001646">
    <property type="component" value="Unplaced"/>
</dbReference>
<dbReference type="AlphaFoldDB" id="A0A803T5M3"/>
<name>A0A803T5M3_ANOCA</name>
<reference evidence="1" key="2">
    <citation type="submission" date="2025-08" db="UniProtKB">
        <authorList>
            <consortium name="Ensembl"/>
        </authorList>
    </citation>
    <scope>IDENTIFICATION</scope>
</reference>
<sequence length="93" mass="10721">MQFLDLAPILSQWILCHCPSLKPVPEVLSFFCLCPSFSLIKIGKQTYMDPVTGNIVMTYFHFSFSLSLPQCPYGQANVKDPSKKKWFNSFFYI</sequence>
<dbReference type="Ensembl" id="ENSACAT00000052158.1">
    <property type="protein sequence ID" value="ENSACAP00000030513.1"/>
    <property type="gene ID" value="ENSACAG00000045044.1"/>
</dbReference>
<evidence type="ECO:0000313" key="2">
    <source>
        <dbReference type="Proteomes" id="UP000001646"/>
    </source>
</evidence>
<keyword evidence="2" id="KW-1185">Reference proteome</keyword>